<dbReference type="Proteomes" id="UP000790787">
    <property type="component" value="Chromosome 14"/>
</dbReference>
<accession>A0AC58SNG3</accession>
<reference evidence="2" key="2">
    <citation type="submission" date="2025-08" db="UniProtKB">
        <authorList>
            <consortium name="RefSeq"/>
        </authorList>
    </citation>
    <scope>IDENTIFICATION</scope>
    <source>
        <tissue evidence="2">Leaf</tissue>
    </source>
</reference>
<reference evidence="1" key="1">
    <citation type="journal article" date="2014" name="Nat. Commun.">
        <title>The tobacco genome sequence and its comparison with those of tomato and potato.</title>
        <authorList>
            <person name="Sierro N."/>
            <person name="Battey J.N."/>
            <person name="Ouadi S."/>
            <person name="Bakaher N."/>
            <person name="Bovet L."/>
            <person name="Willig A."/>
            <person name="Goepfert S."/>
            <person name="Peitsch M.C."/>
            <person name="Ivanov N.V."/>
        </authorList>
    </citation>
    <scope>NUCLEOTIDE SEQUENCE [LARGE SCALE GENOMIC DNA]</scope>
</reference>
<sequence length="466" mass="54318">MTHPWIVVGDFNFVLNLEDRIGGTHITMAEISEFHKCIEKYGLLEFPTTGSRYTWNDRHEDSRIMSRIDWAFINSAWLNNMTSFRAQFLPENISEHCPLKLTPYSAQRKNKLAFKFCNVWSSHSDFMEVKFKSFSRRHFSDIVARADEDRLALAKIQAELHRNPLDTRIQQEEKVLFQRFKRLSYLAMVYLQQRNQQEIADVFVEYYQELLGTKGSNRIAAFLSFMKNGHTLTTSQQLKLVRPYIVAEVKEAMFSIEETKSPDPDEYGLVTNLDKSHIFLAGIEEDLKRVILDATGFSLGSLPMRHLRLPLTSKKWSKVECHQLVEKITMRINSGNSKQLSYADRKCRDYLWDNTEEHIKIFLVAWEKIYQPKKVGDIKGCKQWNAASIGDTACCLCGLDVLETHLHLFAECQWITNLRVDLVTWSGIDIPTKNVSETLQWIRGRYWRQFRKEVAAAILGAMIYYT</sequence>
<keyword evidence="1" id="KW-1185">Reference proteome</keyword>
<evidence type="ECO:0000313" key="1">
    <source>
        <dbReference type="Proteomes" id="UP000790787"/>
    </source>
</evidence>
<organism evidence="1 2">
    <name type="scientific">Nicotiana tabacum</name>
    <name type="common">Common tobacco</name>
    <dbReference type="NCBI Taxonomy" id="4097"/>
    <lineage>
        <taxon>Eukaryota</taxon>
        <taxon>Viridiplantae</taxon>
        <taxon>Streptophyta</taxon>
        <taxon>Embryophyta</taxon>
        <taxon>Tracheophyta</taxon>
        <taxon>Spermatophyta</taxon>
        <taxon>Magnoliopsida</taxon>
        <taxon>eudicotyledons</taxon>
        <taxon>Gunneridae</taxon>
        <taxon>Pentapetalae</taxon>
        <taxon>asterids</taxon>
        <taxon>lamiids</taxon>
        <taxon>Solanales</taxon>
        <taxon>Solanaceae</taxon>
        <taxon>Nicotianoideae</taxon>
        <taxon>Nicotianeae</taxon>
        <taxon>Nicotiana</taxon>
    </lineage>
</organism>
<dbReference type="RefSeq" id="XP_075086506.1">
    <property type="nucleotide sequence ID" value="XM_075230405.1"/>
</dbReference>
<gene>
    <name evidence="2" type="primary">LOC142169172</name>
</gene>
<name>A0AC58SNG3_TOBAC</name>
<proteinExistence type="predicted"/>
<evidence type="ECO:0000313" key="2">
    <source>
        <dbReference type="RefSeq" id="XP_075086506.1"/>
    </source>
</evidence>
<protein>
    <submittedName>
        <fullName evidence="2">Uncharacterized protein LOC142169172</fullName>
    </submittedName>
</protein>